<gene>
    <name evidence="1" type="ORF">BS47DRAFT_1035240</name>
</gene>
<dbReference type="AlphaFoldDB" id="A0A9P6AVP2"/>
<reference evidence="1" key="1">
    <citation type="journal article" date="2020" name="Nat. Commun.">
        <title>Large-scale genome sequencing of mycorrhizal fungi provides insights into the early evolution of symbiotic traits.</title>
        <authorList>
            <person name="Miyauchi S."/>
            <person name="Kiss E."/>
            <person name="Kuo A."/>
            <person name="Drula E."/>
            <person name="Kohler A."/>
            <person name="Sanchez-Garcia M."/>
            <person name="Morin E."/>
            <person name="Andreopoulos B."/>
            <person name="Barry K.W."/>
            <person name="Bonito G."/>
            <person name="Buee M."/>
            <person name="Carver A."/>
            <person name="Chen C."/>
            <person name="Cichocki N."/>
            <person name="Clum A."/>
            <person name="Culley D."/>
            <person name="Crous P.W."/>
            <person name="Fauchery L."/>
            <person name="Girlanda M."/>
            <person name="Hayes R.D."/>
            <person name="Keri Z."/>
            <person name="LaButti K."/>
            <person name="Lipzen A."/>
            <person name="Lombard V."/>
            <person name="Magnuson J."/>
            <person name="Maillard F."/>
            <person name="Murat C."/>
            <person name="Nolan M."/>
            <person name="Ohm R.A."/>
            <person name="Pangilinan J."/>
            <person name="Pereira M.F."/>
            <person name="Perotto S."/>
            <person name="Peter M."/>
            <person name="Pfister S."/>
            <person name="Riley R."/>
            <person name="Sitrit Y."/>
            <person name="Stielow J.B."/>
            <person name="Szollosi G."/>
            <person name="Zifcakova L."/>
            <person name="Stursova M."/>
            <person name="Spatafora J.W."/>
            <person name="Tedersoo L."/>
            <person name="Vaario L.M."/>
            <person name="Yamada A."/>
            <person name="Yan M."/>
            <person name="Wang P."/>
            <person name="Xu J."/>
            <person name="Bruns T."/>
            <person name="Baldrian P."/>
            <person name="Vilgalys R."/>
            <person name="Dunand C."/>
            <person name="Henrissat B."/>
            <person name="Grigoriev I.V."/>
            <person name="Hibbett D."/>
            <person name="Nagy L.G."/>
            <person name="Martin F.M."/>
        </authorList>
    </citation>
    <scope>NUCLEOTIDE SEQUENCE</scope>
    <source>
        <strain evidence="1">UP504</strain>
    </source>
</reference>
<sequence length="108" mass="11350">MHTGSVLRLLANNAALQVRTKATVLKIQTPTGEGPADSEQPNLGARLQLLKEAVSQQRSQHRSTSDNTSIGAICSPEPLLASALMNALGSFMMTSSTSGILMTQTISV</sequence>
<name>A0A9P6AVP2_9AGAM</name>
<keyword evidence="2" id="KW-1185">Reference proteome</keyword>
<dbReference type="Proteomes" id="UP000886523">
    <property type="component" value="Unassembled WGS sequence"/>
</dbReference>
<proteinExistence type="predicted"/>
<protein>
    <submittedName>
        <fullName evidence="1">Uncharacterized protein</fullName>
    </submittedName>
</protein>
<comment type="caution">
    <text evidence="1">The sequence shown here is derived from an EMBL/GenBank/DDBJ whole genome shotgun (WGS) entry which is preliminary data.</text>
</comment>
<dbReference type="EMBL" id="MU128982">
    <property type="protein sequence ID" value="KAF9512780.1"/>
    <property type="molecule type" value="Genomic_DNA"/>
</dbReference>
<evidence type="ECO:0000313" key="1">
    <source>
        <dbReference type="EMBL" id="KAF9512780.1"/>
    </source>
</evidence>
<accession>A0A9P6AVP2</accession>
<evidence type="ECO:0000313" key="2">
    <source>
        <dbReference type="Proteomes" id="UP000886523"/>
    </source>
</evidence>
<organism evidence="1 2">
    <name type="scientific">Hydnum rufescens UP504</name>
    <dbReference type="NCBI Taxonomy" id="1448309"/>
    <lineage>
        <taxon>Eukaryota</taxon>
        <taxon>Fungi</taxon>
        <taxon>Dikarya</taxon>
        <taxon>Basidiomycota</taxon>
        <taxon>Agaricomycotina</taxon>
        <taxon>Agaricomycetes</taxon>
        <taxon>Cantharellales</taxon>
        <taxon>Hydnaceae</taxon>
        <taxon>Hydnum</taxon>
    </lineage>
</organism>